<sequence length="375" mass="41964">MRLLTLAAKWCYTLRFNTVNLTVPIHLIPALLRAQFTVQIEHISCVLEESDLEFHLHLRVILAVTRESRLDEIKSAGSLGTSWILENEWYTGATEGVAPLGSMHHDQRHAWRSHLARSGKFPLLFSGRPPQLAYWSIPMKTSGTLHSVLLHVGKLHSIVTVIVDEDDIQELVTTPAVYYKDIMFRDPAEFSIAISWYNPGPCPPLPWQEESLHLPGVFPNLTKIGPLLYCATRENTKKRPKTPGSRAYGRSGLSGAPDQLAVVELAELEAKKQRRVQDSTQNTTQNFNGFQVARHFPDEEKEKSEGSQSNYSSACKFVKVSIAKVNVQNCVLFSQKNEGATILGYIQAAEGVEGGNTMMVSHYGHRESFEEVVRG</sequence>
<proteinExistence type="predicted"/>
<gene>
    <name evidence="1" type="ORF">DFH08DRAFT_815902</name>
</gene>
<organism evidence="1 2">
    <name type="scientific">Mycena albidolilacea</name>
    <dbReference type="NCBI Taxonomy" id="1033008"/>
    <lineage>
        <taxon>Eukaryota</taxon>
        <taxon>Fungi</taxon>
        <taxon>Dikarya</taxon>
        <taxon>Basidiomycota</taxon>
        <taxon>Agaricomycotina</taxon>
        <taxon>Agaricomycetes</taxon>
        <taxon>Agaricomycetidae</taxon>
        <taxon>Agaricales</taxon>
        <taxon>Marasmiineae</taxon>
        <taxon>Mycenaceae</taxon>
        <taxon>Mycena</taxon>
    </lineage>
</organism>
<dbReference type="EMBL" id="JARIHO010000039">
    <property type="protein sequence ID" value="KAJ7328404.1"/>
    <property type="molecule type" value="Genomic_DNA"/>
</dbReference>
<evidence type="ECO:0000313" key="1">
    <source>
        <dbReference type="EMBL" id="KAJ7328404.1"/>
    </source>
</evidence>
<reference evidence="1" key="1">
    <citation type="submission" date="2023-03" db="EMBL/GenBank/DDBJ databases">
        <title>Massive genome expansion in bonnet fungi (Mycena s.s.) driven by repeated elements and novel gene families across ecological guilds.</title>
        <authorList>
            <consortium name="Lawrence Berkeley National Laboratory"/>
            <person name="Harder C.B."/>
            <person name="Miyauchi S."/>
            <person name="Viragh M."/>
            <person name="Kuo A."/>
            <person name="Thoen E."/>
            <person name="Andreopoulos B."/>
            <person name="Lu D."/>
            <person name="Skrede I."/>
            <person name="Drula E."/>
            <person name="Henrissat B."/>
            <person name="Morin E."/>
            <person name="Kohler A."/>
            <person name="Barry K."/>
            <person name="LaButti K."/>
            <person name="Morin E."/>
            <person name="Salamov A."/>
            <person name="Lipzen A."/>
            <person name="Mereny Z."/>
            <person name="Hegedus B."/>
            <person name="Baldrian P."/>
            <person name="Stursova M."/>
            <person name="Weitz H."/>
            <person name="Taylor A."/>
            <person name="Grigoriev I.V."/>
            <person name="Nagy L.G."/>
            <person name="Martin F."/>
            <person name="Kauserud H."/>
        </authorList>
    </citation>
    <scope>NUCLEOTIDE SEQUENCE</scope>
    <source>
        <strain evidence="1">CBHHK002</strain>
    </source>
</reference>
<accession>A0AAD7EK12</accession>
<dbReference type="Proteomes" id="UP001218218">
    <property type="component" value="Unassembled WGS sequence"/>
</dbReference>
<comment type="caution">
    <text evidence="1">The sequence shown here is derived from an EMBL/GenBank/DDBJ whole genome shotgun (WGS) entry which is preliminary data.</text>
</comment>
<dbReference type="AlphaFoldDB" id="A0AAD7EK12"/>
<protein>
    <submittedName>
        <fullName evidence="1">Uncharacterized protein</fullName>
    </submittedName>
</protein>
<evidence type="ECO:0000313" key="2">
    <source>
        <dbReference type="Proteomes" id="UP001218218"/>
    </source>
</evidence>
<keyword evidence="2" id="KW-1185">Reference proteome</keyword>
<name>A0AAD7EK12_9AGAR</name>